<keyword evidence="2" id="KW-1185">Reference proteome</keyword>
<accession>A0ACB8XV36</accession>
<evidence type="ECO:0000313" key="1">
    <source>
        <dbReference type="EMBL" id="KAI3675118.1"/>
    </source>
</evidence>
<dbReference type="Proteomes" id="UP001056120">
    <property type="component" value="Linkage Group LG29"/>
</dbReference>
<reference evidence="2" key="1">
    <citation type="journal article" date="2022" name="Mol. Ecol. Resour.">
        <title>The genomes of chicory, endive, great burdock and yacon provide insights into Asteraceae palaeo-polyploidization history and plant inulin production.</title>
        <authorList>
            <person name="Fan W."/>
            <person name="Wang S."/>
            <person name="Wang H."/>
            <person name="Wang A."/>
            <person name="Jiang F."/>
            <person name="Liu H."/>
            <person name="Zhao H."/>
            <person name="Xu D."/>
            <person name="Zhang Y."/>
        </authorList>
    </citation>
    <scope>NUCLEOTIDE SEQUENCE [LARGE SCALE GENOMIC DNA]</scope>
    <source>
        <strain evidence="2">cv. Yunnan</strain>
    </source>
</reference>
<reference evidence="1 2" key="2">
    <citation type="journal article" date="2022" name="Mol. Ecol. Resour.">
        <title>The genomes of chicory, endive, great burdock and yacon provide insights into Asteraceae paleo-polyploidization history and plant inulin production.</title>
        <authorList>
            <person name="Fan W."/>
            <person name="Wang S."/>
            <person name="Wang H."/>
            <person name="Wang A."/>
            <person name="Jiang F."/>
            <person name="Liu H."/>
            <person name="Zhao H."/>
            <person name="Xu D."/>
            <person name="Zhang Y."/>
        </authorList>
    </citation>
    <scope>NUCLEOTIDE SEQUENCE [LARGE SCALE GENOMIC DNA]</scope>
    <source>
        <strain evidence="2">cv. Yunnan</strain>
        <tissue evidence="1">Leaves</tissue>
    </source>
</reference>
<evidence type="ECO:0000313" key="2">
    <source>
        <dbReference type="Proteomes" id="UP001056120"/>
    </source>
</evidence>
<dbReference type="EMBL" id="CM042046">
    <property type="protein sequence ID" value="KAI3675118.1"/>
    <property type="molecule type" value="Genomic_DNA"/>
</dbReference>
<comment type="caution">
    <text evidence="1">The sequence shown here is derived from an EMBL/GenBank/DDBJ whole genome shotgun (WGS) entry which is preliminary data.</text>
</comment>
<name>A0ACB8XV36_9ASTR</name>
<gene>
    <name evidence="1" type="ORF">L1987_84702</name>
</gene>
<organism evidence="1 2">
    <name type="scientific">Smallanthus sonchifolius</name>
    <dbReference type="NCBI Taxonomy" id="185202"/>
    <lineage>
        <taxon>Eukaryota</taxon>
        <taxon>Viridiplantae</taxon>
        <taxon>Streptophyta</taxon>
        <taxon>Embryophyta</taxon>
        <taxon>Tracheophyta</taxon>
        <taxon>Spermatophyta</taxon>
        <taxon>Magnoliopsida</taxon>
        <taxon>eudicotyledons</taxon>
        <taxon>Gunneridae</taxon>
        <taxon>Pentapetalae</taxon>
        <taxon>asterids</taxon>
        <taxon>campanulids</taxon>
        <taxon>Asterales</taxon>
        <taxon>Asteraceae</taxon>
        <taxon>Asteroideae</taxon>
        <taxon>Heliantheae alliance</taxon>
        <taxon>Millerieae</taxon>
        <taxon>Smallanthus</taxon>
    </lineage>
</organism>
<proteinExistence type="predicted"/>
<sequence length="363" mass="40911">MIVLFLYNNQIEGLVPNWIWNNSQETLRIFALRNNLITGFDQHPSFLPLIRLQSFDLAFNQLQGRLPIPPETIIIYDVSHNNLTGEIPPWICEVKSLRHLDLSSNKMTGTLPPCLDNVSKSLANYLFPICKGLSYISTQFLKLRIIDISSNNFSGQLPDMSFQTWNAMKSVDLAKSYAMGFQIPFDIFVPLEVPYSMTLTNKGVKTDILPSLGNLKNLESLDLSQNELSGKIPLQLLQLGFLAILNVSFNHLNGRLPQGKQFNTFANTSYLGNHDLCGKPLSKECEKSKVSIGLPPASSNEYEFLLPSDIIDWMVILSGVGSGLVIGIVIGSFLYARYGDWLLERLGMKKDRWVRPLRNTKRN</sequence>
<protein>
    <submittedName>
        <fullName evidence="1">Uncharacterized protein</fullName>
    </submittedName>
</protein>